<evidence type="ECO:0000313" key="11">
    <source>
        <dbReference type="EMBL" id="KAL5110529.1"/>
    </source>
</evidence>
<feature type="domain" description="LITAF" evidence="10">
    <location>
        <begin position="39"/>
        <end position="123"/>
    </location>
</feature>
<evidence type="ECO:0000256" key="9">
    <source>
        <dbReference type="SAM" id="Phobius"/>
    </source>
</evidence>
<accession>A0ABR4QM38</accession>
<evidence type="ECO:0000256" key="2">
    <source>
        <dbReference type="ARBA" id="ARBA00004481"/>
    </source>
</evidence>
<dbReference type="PROSITE" id="PS51837">
    <property type="entry name" value="LITAF"/>
    <property type="match status" value="1"/>
</dbReference>
<keyword evidence="9" id="KW-1133">Transmembrane helix</keyword>
<evidence type="ECO:0000259" key="10">
    <source>
        <dbReference type="PROSITE" id="PS51837"/>
    </source>
</evidence>
<evidence type="ECO:0000256" key="1">
    <source>
        <dbReference type="ARBA" id="ARBA00004414"/>
    </source>
</evidence>
<keyword evidence="12" id="KW-1185">Reference proteome</keyword>
<dbReference type="PANTHER" id="PTHR23292:SF46">
    <property type="entry name" value="LIPOPOLYSACCHARIDE-INDUCED TUMOR NECROSIS FACTOR-ALPHA FACTOR HOMOLOG"/>
    <property type="match status" value="1"/>
</dbReference>
<feature type="region of interest" description="Disordered" evidence="8">
    <location>
        <begin position="1"/>
        <end position="30"/>
    </location>
</feature>
<dbReference type="InterPro" id="IPR037519">
    <property type="entry name" value="LITAF_fam"/>
</dbReference>
<comment type="subcellular location">
    <subcellularLocation>
        <location evidence="2">Endosome membrane</location>
        <topology evidence="2">Peripheral membrane protein</topology>
    </subcellularLocation>
    <subcellularLocation>
        <location evidence="1">Late endosome membrane</location>
    </subcellularLocation>
    <subcellularLocation>
        <location evidence="3">Lysosome membrane</location>
        <topology evidence="3">Peripheral membrane protein</topology>
        <orientation evidence="3">Cytoplasmic side</orientation>
    </subcellularLocation>
</comment>
<dbReference type="SMART" id="SM00714">
    <property type="entry name" value="LITAF"/>
    <property type="match status" value="1"/>
</dbReference>
<evidence type="ECO:0000313" key="12">
    <source>
        <dbReference type="Proteomes" id="UP001651158"/>
    </source>
</evidence>
<evidence type="ECO:0000256" key="5">
    <source>
        <dbReference type="ARBA" id="ARBA00022723"/>
    </source>
</evidence>
<proteinExistence type="inferred from homology"/>
<sequence>MSSPSNSGEEVNPRPPSPSTEGKGLSQTASHPATCVEPSAAPVVSEPVIHHRTPTLTKCPNCEAEVVSNVTYRNGLCVWLSCAGCAAIGGILGCCLIPFYVKSFKDVDHSCPNCCYRLGVCKALRPTEHASAKLTCGEAPSKWADCDGCGGEGKVRGKDLAICVAGWSLCSQPPQHSTLCCASSYFSEVLSLPSCHAMPRGVGSTQCV</sequence>
<protein>
    <recommendedName>
        <fullName evidence="10">LITAF domain-containing protein</fullName>
    </recommendedName>
</protein>
<dbReference type="EMBL" id="JAKROA010000002">
    <property type="protein sequence ID" value="KAL5110529.1"/>
    <property type="molecule type" value="Genomic_DNA"/>
</dbReference>
<keyword evidence="9" id="KW-0812">Transmembrane</keyword>
<evidence type="ECO:0000256" key="8">
    <source>
        <dbReference type="SAM" id="MobiDB-lite"/>
    </source>
</evidence>
<comment type="similarity">
    <text evidence="4">Belongs to the CDIP1/LITAF family.</text>
</comment>
<keyword evidence="5" id="KW-0479">Metal-binding</keyword>
<name>A0ABR4QM38_9CEST</name>
<comment type="caution">
    <text evidence="11">The sequence shown here is derived from an EMBL/GenBank/DDBJ whole genome shotgun (WGS) entry which is preliminary data.</text>
</comment>
<reference evidence="11 12" key="1">
    <citation type="journal article" date="2022" name="Front. Cell. Infect. Microbiol.">
        <title>The Genomes of Two Strains of Taenia crassiceps the Animal Model for the Study of Human Cysticercosis.</title>
        <authorList>
            <person name="Bobes R.J."/>
            <person name="Estrada K."/>
            <person name="Rios-Valencia D.G."/>
            <person name="Calderon-Gallegos A."/>
            <person name="de la Torre P."/>
            <person name="Carrero J.C."/>
            <person name="Sanchez-Flores A."/>
            <person name="Laclette J.P."/>
        </authorList>
    </citation>
    <scope>NUCLEOTIDE SEQUENCE [LARGE SCALE GENOMIC DNA]</scope>
    <source>
        <strain evidence="11">WFUcys</strain>
    </source>
</reference>
<keyword evidence="7 9" id="KW-0472">Membrane</keyword>
<dbReference type="Proteomes" id="UP001651158">
    <property type="component" value="Unassembled WGS sequence"/>
</dbReference>
<gene>
    <name evidence="11" type="ORF">TcWFU_006414</name>
</gene>
<dbReference type="PANTHER" id="PTHR23292">
    <property type="entry name" value="LIPOPOLYSACCHARIDE-INDUCED TUMOR NECROSIS FACTOR-ALPHA FACTOR"/>
    <property type="match status" value="1"/>
</dbReference>
<keyword evidence="6" id="KW-0862">Zinc</keyword>
<feature type="transmembrane region" description="Helical" evidence="9">
    <location>
        <begin position="78"/>
        <end position="101"/>
    </location>
</feature>
<evidence type="ECO:0000256" key="7">
    <source>
        <dbReference type="ARBA" id="ARBA00023136"/>
    </source>
</evidence>
<organism evidence="11 12">
    <name type="scientific">Taenia crassiceps</name>
    <dbReference type="NCBI Taxonomy" id="6207"/>
    <lineage>
        <taxon>Eukaryota</taxon>
        <taxon>Metazoa</taxon>
        <taxon>Spiralia</taxon>
        <taxon>Lophotrochozoa</taxon>
        <taxon>Platyhelminthes</taxon>
        <taxon>Cestoda</taxon>
        <taxon>Eucestoda</taxon>
        <taxon>Cyclophyllidea</taxon>
        <taxon>Taeniidae</taxon>
        <taxon>Taenia</taxon>
    </lineage>
</organism>
<dbReference type="InterPro" id="IPR006629">
    <property type="entry name" value="LITAF"/>
</dbReference>
<dbReference type="Pfam" id="PF10601">
    <property type="entry name" value="zf-LITAF-like"/>
    <property type="match status" value="1"/>
</dbReference>
<evidence type="ECO:0000256" key="4">
    <source>
        <dbReference type="ARBA" id="ARBA00005975"/>
    </source>
</evidence>
<evidence type="ECO:0000256" key="3">
    <source>
        <dbReference type="ARBA" id="ARBA00004630"/>
    </source>
</evidence>
<evidence type="ECO:0000256" key="6">
    <source>
        <dbReference type="ARBA" id="ARBA00022833"/>
    </source>
</evidence>